<evidence type="ECO:0000256" key="8">
    <source>
        <dbReference type="ARBA" id="ARBA00023136"/>
    </source>
</evidence>
<evidence type="ECO:0000256" key="2">
    <source>
        <dbReference type="ARBA" id="ARBA00006897"/>
    </source>
</evidence>
<feature type="region of interest" description="Disordered" evidence="11">
    <location>
        <begin position="125"/>
        <end position="144"/>
    </location>
</feature>
<dbReference type="AlphaFoldDB" id="A0A9W6BY22"/>
<keyword evidence="7 12" id="KW-1133">Transmembrane helix</keyword>
<accession>A0A9W6BY22</accession>
<evidence type="ECO:0000256" key="5">
    <source>
        <dbReference type="ARBA" id="ARBA00022801"/>
    </source>
</evidence>
<evidence type="ECO:0000256" key="3">
    <source>
        <dbReference type="ARBA" id="ARBA00022670"/>
    </source>
</evidence>
<name>A0A9W6BY22_9CHLO</name>
<dbReference type="GO" id="GO:0071586">
    <property type="term" value="P:CAAX-box protein processing"/>
    <property type="evidence" value="ECO:0007669"/>
    <property type="project" value="InterPro"/>
</dbReference>
<dbReference type="PANTHER" id="PTHR13046">
    <property type="entry name" value="PROTEASE U48 CAAX PRENYL PROTEASE RCE1"/>
    <property type="match status" value="1"/>
</dbReference>
<keyword evidence="15" id="KW-1185">Reference proteome</keyword>
<keyword evidence="4 12" id="KW-0812">Transmembrane</keyword>
<keyword evidence="3" id="KW-0645">Protease</keyword>
<comment type="similarity">
    <text evidence="2">Belongs to the peptidase U48 family.</text>
</comment>
<dbReference type="Proteomes" id="UP001165080">
    <property type="component" value="Unassembled WGS sequence"/>
</dbReference>
<feature type="transmembrane region" description="Helical" evidence="12">
    <location>
        <begin position="367"/>
        <end position="385"/>
    </location>
</feature>
<feature type="transmembrane region" description="Helical" evidence="12">
    <location>
        <begin position="54"/>
        <end position="72"/>
    </location>
</feature>
<dbReference type="InterPro" id="IPR003675">
    <property type="entry name" value="Rce1/LyrA-like_dom"/>
</dbReference>
<evidence type="ECO:0000313" key="15">
    <source>
        <dbReference type="Proteomes" id="UP001165080"/>
    </source>
</evidence>
<comment type="caution">
    <text evidence="14">The sequence shown here is derived from an EMBL/GenBank/DDBJ whole genome shotgun (WGS) entry which is preliminary data.</text>
</comment>
<evidence type="ECO:0000256" key="9">
    <source>
        <dbReference type="ARBA" id="ARBA00047280"/>
    </source>
</evidence>
<comment type="catalytic activity">
    <reaction evidence="9">
        <text>Hydrolyzes the peptide bond -P2-(S-farnesyl or geranylgeranyl)C-P1'-P2'-P3'-COOH where P1' and P2' are amino acids with aliphatic sidechains and P3' is any C-terminal residue.</text>
        <dbReference type="EC" id="3.4.26.1"/>
    </reaction>
</comment>
<dbReference type="OrthoDB" id="271604at2759"/>
<feature type="region of interest" description="Disordered" evidence="11">
    <location>
        <begin position="182"/>
        <end position="229"/>
    </location>
</feature>
<gene>
    <name evidence="14" type="primary">PLEST008331</name>
    <name evidence="14" type="ORF">PLESTB_001506400</name>
</gene>
<dbReference type="GO" id="GO:0005789">
    <property type="term" value="C:endoplasmic reticulum membrane"/>
    <property type="evidence" value="ECO:0007669"/>
    <property type="project" value="UniProtKB-SubCell"/>
</dbReference>
<dbReference type="EMBL" id="BRXU01000028">
    <property type="protein sequence ID" value="GLC59616.1"/>
    <property type="molecule type" value="Genomic_DNA"/>
</dbReference>
<evidence type="ECO:0000256" key="4">
    <source>
        <dbReference type="ARBA" id="ARBA00022692"/>
    </source>
</evidence>
<feature type="transmembrane region" description="Helical" evidence="12">
    <location>
        <begin position="92"/>
        <end position="117"/>
    </location>
</feature>
<comment type="subcellular location">
    <subcellularLocation>
        <location evidence="1">Endoplasmic reticulum membrane</location>
        <topology evidence="1">Multi-pass membrane protein</topology>
    </subcellularLocation>
</comment>
<feature type="transmembrane region" description="Helical" evidence="12">
    <location>
        <begin position="20"/>
        <end position="42"/>
    </location>
</feature>
<evidence type="ECO:0000256" key="12">
    <source>
        <dbReference type="SAM" id="Phobius"/>
    </source>
</evidence>
<dbReference type="PANTHER" id="PTHR13046:SF0">
    <property type="entry name" value="CAAX PRENYL PROTEASE 2"/>
    <property type="match status" value="1"/>
</dbReference>
<dbReference type="EC" id="3.4.26.1" evidence="10"/>
<keyword evidence="8 12" id="KW-0472">Membrane</keyword>
<protein>
    <recommendedName>
        <fullName evidence="10">intramembrane prenyl-peptidase Rce1</fullName>
        <ecNumber evidence="10">3.4.26.1</ecNumber>
    </recommendedName>
</protein>
<keyword evidence="5" id="KW-0378">Hydrolase</keyword>
<dbReference type="Pfam" id="PF02517">
    <property type="entry name" value="Rce1-like"/>
    <property type="match status" value="1"/>
</dbReference>
<keyword evidence="6" id="KW-0256">Endoplasmic reticulum</keyword>
<feature type="domain" description="CAAX prenyl protease 2/Lysostaphin resistance protein A-like" evidence="13">
    <location>
        <begin position="247"/>
        <end position="352"/>
    </location>
</feature>
<evidence type="ECO:0000256" key="7">
    <source>
        <dbReference type="ARBA" id="ARBA00022989"/>
    </source>
</evidence>
<sequence>MVSSTSPLDTSAMHTGVPQAVLACLAIASTFVGLLYIWRGTLPRDHPTTVKRRLLSIAMVCSVAWVPAYFWATQLHKTPTPVHKLLGLRLEGLPRAVLDSLFLVTTLFAGPLVYFVYSIELPEARAPPPQPPPPHRRHPPQRTPLENANAAAVGAVADSGHDDGNAATAAAASTGALRRRMAAGEGVSSSGDAAAAGGGGDGGAIDPVHGADDSDAGDSGEADAPGAASGSASAPGLLARLCASCDLLLIRNLVVAPLAEEFVFRACMVPLLMLEGVRSRVVVLATPLFFGAAHLHHVADLVRHQGFSVRRAALMVGFQMLYTTVFGWLATYLFLRTGHLAAPVAAHAFCNWAGFPPFGDMAAHPRGPLLLATTAAGLVAFFVSLPRMTAPERYQQDFYATG</sequence>
<feature type="transmembrane region" description="Helical" evidence="12">
    <location>
        <begin position="312"/>
        <end position="335"/>
    </location>
</feature>
<evidence type="ECO:0000256" key="6">
    <source>
        <dbReference type="ARBA" id="ARBA00022824"/>
    </source>
</evidence>
<evidence type="ECO:0000256" key="10">
    <source>
        <dbReference type="ARBA" id="ARBA00049729"/>
    </source>
</evidence>
<proteinExistence type="inferred from homology"/>
<feature type="compositionally biased region" description="Low complexity" evidence="11">
    <location>
        <begin position="183"/>
        <end position="195"/>
    </location>
</feature>
<evidence type="ECO:0000256" key="1">
    <source>
        <dbReference type="ARBA" id="ARBA00004477"/>
    </source>
</evidence>
<evidence type="ECO:0000259" key="13">
    <source>
        <dbReference type="Pfam" id="PF02517"/>
    </source>
</evidence>
<reference evidence="14 15" key="1">
    <citation type="journal article" date="2023" name="Commun. Biol.">
        <title>Reorganization of the ancestral sex-determining regions during the evolution of trioecy in Pleodorina starrii.</title>
        <authorList>
            <person name="Takahashi K."/>
            <person name="Suzuki S."/>
            <person name="Kawai-Toyooka H."/>
            <person name="Yamamoto K."/>
            <person name="Hamaji T."/>
            <person name="Ootsuki R."/>
            <person name="Yamaguchi H."/>
            <person name="Kawachi M."/>
            <person name="Higashiyama T."/>
            <person name="Nozaki H."/>
        </authorList>
    </citation>
    <scope>NUCLEOTIDE SEQUENCE [LARGE SCALE GENOMIC DNA]</scope>
    <source>
        <strain evidence="14 15">NIES-4479</strain>
    </source>
</reference>
<evidence type="ECO:0000313" key="14">
    <source>
        <dbReference type="EMBL" id="GLC59616.1"/>
    </source>
</evidence>
<dbReference type="GO" id="GO:0004222">
    <property type="term" value="F:metalloendopeptidase activity"/>
    <property type="evidence" value="ECO:0007669"/>
    <property type="project" value="InterPro"/>
</dbReference>
<evidence type="ECO:0000256" key="11">
    <source>
        <dbReference type="SAM" id="MobiDB-lite"/>
    </source>
</evidence>
<organism evidence="14 15">
    <name type="scientific">Pleodorina starrii</name>
    <dbReference type="NCBI Taxonomy" id="330485"/>
    <lineage>
        <taxon>Eukaryota</taxon>
        <taxon>Viridiplantae</taxon>
        <taxon>Chlorophyta</taxon>
        <taxon>core chlorophytes</taxon>
        <taxon>Chlorophyceae</taxon>
        <taxon>CS clade</taxon>
        <taxon>Chlamydomonadales</taxon>
        <taxon>Volvocaceae</taxon>
        <taxon>Pleodorina</taxon>
    </lineage>
</organism>
<dbReference type="InterPro" id="IPR039731">
    <property type="entry name" value="Rce1"/>
</dbReference>